<dbReference type="Gene3D" id="1.25.10.10">
    <property type="entry name" value="Leucine-rich Repeat Variant"/>
    <property type="match status" value="1"/>
</dbReference>
<evidence type="ECO:0000313" key="2">
    <source>
        <dbReference type="Proteomes" id="UP000036987"/>
    </source>
</evidence>
<dbReference type="InterPro" id="IPR051345">
    <property type="entry name" value="Importin_beta-like_NTR"/>
</dbReference>
<evidence type="ECO:0000313" key="1">
    <source>
        <dbReference type="EMBL" id="KMZ69114.1"/>
    </source>
</evidence>
<dbReference type="EMBL" id="LFYR01000789">
    <property type="protein sequence ID" value="KMZ69114.1"/>
    <property type="molecule type" value="Genomic_DNA"/>
</dbReference>
<reference evidence="2" key="1">
    <citation type="journal article" date="2016" name="Nature">
        <title>The genome of the seagrass Zostera marina reveals angiosperm adaptation to the sea.</title>
        <authorList>
            <person name="Olsen J.L."/>
            <person name="Rouze P."/>
            <person name="Verhelst B."/>
            <person name="Lin Y.-C."/>
            <person name="Bayer T."/>
            <person name="Collen J."/>
            <person name="Dattolo E."/>
            <person name="De Paoli E."/>
            <person name="Dittami S."/>
            <person name="Maumus F."/>
            <person name="Michel G."/>
            <person name="Kersting A."/>
            <person name="Lauritano C."/>
            <person name="Lohaus R."/>
            <person name="Toepel M."/>
            <person name="Tonon T."/>
            <person name="Vanneste K."/>
            <person name="Amirebrahimi M."/>
            <person name="Brakel J."/>
            <person name="Bostroem C."/>
            <person name="Chovatia M."/>
            <person name="Grimwood J."/>
            <person name="Jenkins J.W."/>
            <person name="Jueterbock A."/>
            <person name="Mraz A."/>
            <person name="Stam W.T."/>
            <person name="Tice H."/>
            <person name="Bornberg-Bauer E."/>
            <person name="Green P.J."/>
            <person name="Pearson G.A."/>
            <person name="Procaccini G."/>
            <person name="Duarte C.M."/>
            <person name="Schmutz J."/>
            <person name="Reusch T.B.H."/>
            <person name="Van de Peer Y."/>
        </authorList>
    </citation>
    <scope>NUCLEOTIDE SEQUENCE [LARGE SCALE GENOMIC DNA]</scope>
    <source>
        <strain evidence="2">cv. Finnish</strain>
    </source>
</reference>
<comment type="caution">
    <text evidence="1">The sequence shown here is derived from an EMBL/GenBank/DDBJ whole genome shotgun (WGS) entry which is preliminary data.</text>
</comment>
<dbReference type="AlphaFoldDB" id="A0A0K9PJI9"/>
<name>A0A0K9PJI9_ZOSMR</name>
<dbReference type="SUPFAM" id="SSF48371">
    <property type="entry name" value="ARM repeat"/>
    <property type="match status" value="1"/>
</dbReference>
<dbReference type="Proteomes" id="UP000036987">
    <property type="component" value="Unassembled WGS sequence"/>
</dbReference>
<feature type="non-terminal residue" evidence="1">
    <location>
        <position position="1"/>
    </location>
</feature>
<evidence type="ECO:0008006" key="3">
    <source>
        <dbReference type="Google" id="ProtNLM"/>
    </source>
</evidence>
<dbReference type="InterPro" id="IPR016024">
    <property type="entry name" value="ARM-type_fold"/>
</dbReference>
<dbReference type="InterPro" id="IPR011989">
    <property type="entry name" value="ARM-like"/>
</dbReference>
<dbReference type="PANTHER" id="PTHR12363:SF44">
    <property type="entry name" value="ARM REPEAT SUPERFAMILY PROTEIN"/>
    <property type="match status" value="1"/>
</dbReference>
<dbReference type="STRING" id="29655.A0A0K9PJI9"/>
<sequence length="433" mass="48330">NLDKNNLALEEEKCVVAAIMVILESFSDKQLQNNSLTRLLSSSYTALEKLTDVDKENSLRNNPAAYIQFLNAAVKGLYRMGIVFSHLSTSLSLGYFDDSTIVVLLNLFWPLLEKLFKSVHMENRNLTAAACKALSQAVKSSGQHFLMMIPTVLDCLSTNFLSFQSNDCYVRTAVVVIEEFGHREEYGALFINTFDRFTSSASITALTSSNICDQMPDLVEAYMSFTISYMFFCSEEVLVASGSVLELSVQKAAICCTAMHRGVALSAMSYISCFLEITIRSLLEYETRFSEVSFSAIATQVLLHSGEGLISNIIHALLGPSALSRVHKSATILQQIASIFQICVQSKWKTAISWNSLFHWLQSTMDCLPEEYLKQNEINYLVTIWKETLVVAASDYLASRENDSIRNGNMRPQGRGGRALKKIIRNFADVSKT</sequence>
<gene>
    <name evidence="1" type="ORF">ZOSMA_221G00250</name>
</gene>
<dbReference type="OrthoDB" id="435593at2759"/>
<proteinExistence type="predicted"/>
<accession>A0A0K9PJI9</accession>
<keyword evidence="2" id="KW-1185">Reference proteome</keyword>
<protein>
    <recommendedName>
        <fullName evidence="3">ARM repeat superfamily protein</fullName>
    </recommendedName>
</protein>
<dbReference type="PANTHER" id="PTHR12363">
    <property type="entry name" value="TRANSPORTIN 3 AND IMPORTIN 13"/>
    <property type="match status" value="1"/>
</dbReference>
<organism evidence="1 2">
    <name type="scientific">Zostera marina</name>
    <name type="common">Eelgrass</name>
    <dbReference type="NCBI Taxonomy" id="29655"/>
    <lineage>
        <taxon>Eukaryota</taxon>
        <taxon>Viridiplantae</taxon>
        <taxon>Streptophyta</taxon>
        <taxon>Embryophyta</taxon>
        <taxon>Tracheophyta</taxon>
        <taxon>Spermatophyta</taxon>
        <taxon>Magnoliopsida</taxon>
        <taxon>Liliopsida</taxon>
        <taxon>Zosteraceae</taxon>
        <taxon>Zostera</taxon>
    </lineage>
</organism>